<reference evidence="1 2" key="1">
    <citation type="journal article" date="2020" name="Front. Microbiol.">
        <title>Phenotypic and Genetic Characterization of the Cheese Ripening Yeast Geotrichum candidum.</title>
        <authorList>
            <person name="Perkins V."/>
            <person name="Vignola S."/>
            <person name="Lessard M.H."/>
            <person name="Plante P.L."/>
            <person name="Corbeil J."/>
            <person name="Dugat-Bony E."/>
            <person name="Frenette M."/>
            <person name="Labrie S."/>
        </authorList>
    </citation>
    <scope>NUCLEOTIDE SEQUENCE [LARGE SCALE GENOMIC DNA]</scope>
    <source>
        <strain evidence="1 2">LMA-1147</strain>
    </source>
</reference>
<comment type="caution">
    <text evidence="1">The sequence shown here is derived from an EMBL/GenBank/DDBJ whole genome shotgun (WGS) entry which is preliminary data.</text>
</comment>
<accession>A0ACB6VAJ0</accession>
<evidence type="ECO:0000313" key="1">
    <source>
        <dbReference type="EMBL" id="KAF5102560.1"/>
    </source>
</evidence>
<organism evidence="1 2">
    <name type="scientific">Geotrichum galactomycetum</name>
    <dbReference type="NCBI Taxonomy" id="27317"/>
    <lineage>
        <taxon>Eukaryota</taxon>
        <taxon>Fungi</taxon>
        <taxon>Dikarya</taxon>
        <taxon>Ascomycota</taxon>
        <taxon>Saccharomycotina</taxon>
        <taxon>Dipodascomycetes</taxon>
        <taxon>Dipodascales</taxon>
        <taxon>Dipodascaceae</taxon>
        <taxon>Geotrichum</taxon>
    </lineage>
</organism>
<gene>
    <name evidence="1" type="ORF">D0Z00_000270</name>
</gene>
<proteinExistence type="predicted"/>
<dbReference type="EMBL" id="QVQA01000004">
    <property type="protein sequence ID" value="KAF5102560.1"/>
    <property type="molecule type" value="Genomic_DNA"/>
</dbReference>
<evidence type="ECO:0000313" key="2">
    <source>
        <dbReference type="Proteomes" id="UP000744676"/>
    </source>
</evidence>
<protein>
    <submittedName>
        <fullName evidence="1">Uncharacterized protein</fullName>
    </submittedName>
</protein>
<keyword evidence="2" id="KW-1185">Reference proteome</keyword>
<dbReference type="Proteomes" id="UP000744676">
    <property type="component" value="Unassembled WGS sequence"/>
</dbReference>
<name>A0ACB6VAJ0_9ASCO</name>
<sequence>MGNPTVSTSLVSEESHQYLTRNCAPGTLYVTTERLLFVPINASSTTPAQFDILISDIDTMKAIQSDAGQWYFLCYEGSYLCTIPFKNHTRARSFLKLIANIRFEQMVRRSLPPKYTLPCGGARPCGCVAAATSRDVYSVMCGACAGADNVDWAGEDERLPTYSESEEAVRQHLITLGLLTEDTPFDRQNSTFDVISMLAQACSPPNRDLATAAATSAQPHPRRNSAPEPPLVAGTRTPGARRASVPQPRAATLQRRPGVYAAEEHVYTVPLVWI</sequence>